<proteinExistence type="predicted"/>
<feature type="transmembrane region" description="Helical" evidence="5">
    <location>
        <begin position="230"/>
        <end position="248"/>
    </location>
</feature>
<evidence type="ECO:0000256" key="1">
    <source>
        <dbReference type="ARBA" id="ARBA00004141"/>
    </source>
</evidence>
<feature type="transmembrane region" description="Helical" evidence="5">
    <location>
        <begin position="302"/>
        <end position="319"/>
    </location>
</feature>
<dbReference type="GO" id="GO:0016765">
    <property type="term" value="F:transferase activity, transferring alkyl or aryl (other than methyl) groups"/>
    <property type="evidence" value="ECO:0007669"/>
    <property type="project" value="InterPro"/>
</dbReference>
<feature type="transmembrane region" description="Helical" evidence="5">
    <location>
        <begin position="125"/>
        <end position="146"/>
    </location>
</feature>
<dbReference type="InterPro" id="IPR044878">
    <property type="entry name" value="UbiA_sf"/>
</dbReference>
<comment type="subcellular location">
    <subcellularLocation>
        <location evidence="1">Membrane</location>
        <topology evidence="1">Multi-pass membrane protein</topology>
    </subcellularLocation>
</comment>
<comment type="caution">
    <text evidence="6">The sequence shown here is derived from an EMBL/GenBank/DDBJ whole genome shotgun (WGS) entry which is preliminary data.</text>
</comment>
<sequence>NHYDLKKFNLNVSFKFLIMASKIKNVIHLLRVRQYYKNLMIFVGIFFSVKLFDITLYFNLIVGFILLCCTSSFNYIINDIRDIENDKTHPEKIRKKPLASGELPVSSAIFLLSLSVLIITVSLIFIIPNIGLMLIIILMITTGQLYNHLLKNYAFIDIIILSTGYIWRALAGCAIIDQYVSAWLFLAIFEIALFLSIAKRKGDLMLLGKEKAFEHKKVYDQYSQKLLDQFYVLIAGSLFMTYSLYLIIKFDLFIPGGANLNEYIVIFTIPISLYIIMRFMYLTSVNPKIARNAEKAFLDKGMIVAVGILIIILFFSFYFEKIIEILNL</sequence>
<feature type="transmembrane region" description="Helical" evidence="5">
    <location>
        <begin position="153"/>
        <end position="170"/>
    </location>
</feature>
<feature type="transmembrane region" description="Helical" evidence="5">
    <location>
        <begin position="58"/>
        <end position="77"/>
    </location>
</feature>
<evidence type="ECO:0000313" key="6">
    <source>
        <dbReference type="EMBL" id="KKK99253.1"/>
    </source>
</evidence>
<dbReference type="CDD" id="cd13963">
    <property type="entry name" value="PT_UbiA_2"/>
    <property type="match status" value="1"/>
</dbReference>
<dbReference type="GO" id="GO:0016020">
    <property type="term" value="C:membrane"/>
    <property type="evidence" value="ECO:0007669"/>
    <property type="project" value="UniProtKB-SubCell"/>
</dbReference>
<dbReference type="AlphaFoldDB" id="A0A0F8ZZG0"/>
<evidence type="ECO:0000256" key="2">
    <source>
        <dbReference type="ARBA" id="ARBA00022692"/>
    </source>
</evidence>
<protein>
    <recommendedName>
        <fullName evidence="7">Decaprenyl-phosphate phosphoribosyltransferase</fullName>
    </recommendedName>
</protein>
<gene>
    <name evidence="6" type="ORF">LCGC14_2634590</name>
</gene>
<dbReference type="Gene3D" id="1.10.357.140">
    <property type="entry name" value="UbiA prenyltransferase"/>
    <property type="match status" value="1"/>
</dbReference>
<feature type="transmembrane region" description="Helical" evidence="5">
    <location>
        <begin position="182"/>
        <end position="198"/>
    </location>
</feature>
<dbReference type="Pfam" id="PF01040">
    <property type="entry name" value="UbiA"/>
    <property type="match status" value="1"/>
</dbReference>
<keyword evidence="2 5" id="KW-0812">Transmembrane</keyword>
<organism evidence="6">
    <name type="scientific">marine sediment metagenome</name>
    <dbReference type="NCBI Taxonomy" id="412755"/>
    <lineage>
        <taxon>unclassified sequences</taxon>
        <taxon>metagenomes</taxon>
        <taxon>ecological metagenomes</taxon>
    </lineage>
</organism>
<name>A0A0F8ZZG0_9ZZZZ</name>
<evidence type="ECO:0000256" key="4">
    <source>
        <dbReference type="ARBA" id="ARBA00023136"/>
    </source>
</evidence>
<accession>A0A0F8ZZG0</accession>
<feature type="transmembrane region" description="Helical" evidence="5">
    <location>
        <begin position="98"/>
        <end position="119"/>
    </location>
</feature>
<keyword evidence="4 5" id="KW-0472">Membrane</keyword>
<reference evidence="6" key="1">
    <citation type="journal article" date="2015" name="Nature">
        <title>Complex archaea that bridge the gap between prokaryotes and eukaryotes.</title>
        <authorList>
            <person name="Spang A."/>
            <person name="Saw J.H."/>
            <person name="Jorgensen S.L."/>
            <person name="Zaremba-Niedzwiedzka K."/>
            <person name="Martijn J."/>
            <person name="Lind A.E."/>
            <person name="van Eijk R."/>
            <person name="Schleper C."/>
            <person name="Guy L."/>
            <person name="Ettema T.J."/>
        </authorList>
    </citation>
    <scope>NUCLEOTIDE SEQUENCE</scope>
</reference>
<feature type="transmembrane region" description="Helical" evidence="5">
    <location>
        <begin position="260"/>
        <end position="281"/>
    </location>
</feature>
<evidence type="ECO:0000256" key="5">
    <source>
        <dbReference type="SAM" id="Phobius"/>
    </source>
</evidence>
<dbReference type="InterPro" id="IPR000537">
    <property type="entry name" value="UbiA_prenyltransferase"/>
</dbReference>
<evidence type="ECO:0008006" key="7">
    <source>
        <dbReference type="Google" id="ProtNLM"/>
    </source>
</evidence>
<feature type="non-terminal residue" evidence="6">
    <location>
        <position position="1"/>
    </location>
</feature>
<dbReference type="EMBL" id="LAZR01045281">
    <property type="protein sequence ID" value="KKK99253.1"/>
    <property type="molecule type" value="Genomic_DNA"/>
</dbReference>
<evidence type="ECO:0000256" key="3">
    <source>
        <dbReference type="ARBA" id="ARBA00022989"/>
    </source>
</evidence>
<keyword evidence="3 5" id="KW-1133">Transmembrane helix</keyword>